<feature type="domain" description="Metallo-beta-lactamase" evidence="1">
    <location>
        <begin position="98"/>
        <end position="294"/>
    </location>
</feature>
<reference evidence="2 3" key="1">
    <citation type="submission" date="2019-01" db="EMBL/GenBank/DDBJ databases">
        <title>Filimonas sp. strain TTM-71.</title>
        <authorList>
            <person name="Chen W.-M."/>
        </authorList>
    </citation>
    <scope>NUCLEOTIDE SEQUENCE [LARGE SCALE GENOMIC DNA]</scope>
    <source>
        <strain evidence="2 3">TTM-71</strain>
    </source>
</reference>
<dbReference type="GO" id="GO:0005737">
    <property type="term" value="C:cytoplasm"/>
    <property type="evidence" value="ECO:0007669"/>
    <property type="project" value="TreeGrafter"/>
</dbReference>
<comment type="caution">
    <text evidence="2">The sequence shown here is derived from an EMBL/GenBank/DDBJ whole genome shotgun (WGS) entry which is preliminary data.</text>
</comment>
<dbReference type="PANTHER" id="PTHR15032:SF4">
    <property type="entry name" value="N-ACYL-PHOSPHATIDYLETHANOLAMINE-HYDROLYZING PHOSPHOLIPASE D"/>
    <property type="match status" value="1"/>
</dbReference>
<sequence>MFKESFSVFGKKPAATHTGILQSKHYKKGAFENLHPTPQLAEGVGYGKVLRHMLRKQKTSIPPVPMPVVKRHIDERQSAFTLTWFGHSSYLLQVNNLNILVDPVFGKRASFSNEIGPAAFAGTRAYSVHDLPPLDIVIITHDHYDHLEYETVQQLKHKAEHWYTSLGVGSHLEFWGISPKRTTELDWWQQVSLAPEITLTATPARHFSGRGLVRNKTLWSSFVLKTPAYNIYIGGDSGYDTHFKEIGERFGPFDIAILECGQYDPFWPYIHMQPEETVQAAKDLNAAVLLPVHWGKFSLSAHAWDDPVKRVTKAATALQQPIAVPMIGQQFTLQGPLPVQPWWLTMTGGTPSQDDAQKE</sequence>
<dbReference type="AlphaFoldDB" id="A0A4Q1D264"/>
<keyword evidence="2" id="KW-0378">Hydrolase</keyword>
<dbReference type="PANTHER" id="PTHR15032">
    <property type="entry name" value="N-ACYL-PHOSPHATIDYLETHANOLAMINE-HYDROLYZING PHOSPHOLIPASE D"/>
    <property type="match status" value="1"/>
</dbReference>
<organism evidence="2 3">
    <name type="scientific">Filimonas effusa</name>
    <dbReference type="NCBI Taxonomy" id="2508721"/>
    <lineage>
        <taxon>Bacteria</taxon>
        <taxon>Pseudomonadati</taxon>
        <taxon>Bacteroidota</taxon>
        <taxon>Chitinophagia</taxon>
        <taxon>Chitinophagales</taxon>
        <taxon>Chitinophagaceae</taxon>
        <taxon>Filimonas</taxon>
    </lineage>
</organism>
<dbReference type="OrthoDB" id="9805728at2"/>
<dbReference type="RefSeq" id="WP_129005271.1">
    <property type="nucleotide sequence ID" value="NZ_SDHZ01000003.1"/>
</dbReference>
<gene>
    <name evidence="2" type="ORF">ESB13_18995</name>
</gene>
<dbReference type="Proteomes" id="UP000290545">
    <property type="component" value="Unassembled WGS sequence"/>
</dbReference>
<protein>
    <submittedName>
        <fullName evidence="2">MBL fold metallo-hydrolase</fullName>
    </submittedName>
</protein>
<accession>A0A4Q1D264</accession>
<evidence type="ECO:0000259" key="1">
    <source>
        <dbReference type="Pfam" id="PF12706"/>
    </source>
</evidence>
<dbReference type="InterPro" id="IPR036866">
    <property type="entry name" value="RibonucZ/Hydroxyglut_hydro"/>
</dbReference>
<evidence type="ECO:0000313" key="2">
    <source>
        <dbReference type="EMBL" id="RXK81874.1"/>
    </source>
</evidence>
<dbReference type="Pfam" id="PF12706">
    <property type="entry name" value="Lactamase_B_2"/>
    <property type="match status" value="1"/>
</dbReference>
<dbReference type="Gene3D" id="3.60.15.10">
    <property type="entry name" value="Ribonuclease Z/Hydroxyacylglutathione hydrolase-like"/>
    <property type="match status" value="1"/>
</dbReference>
<dbReference type="EMBL" id="SDHZ01000003">
    <property type="protein sequence ID" value="RXK81874.1"/>
    <property type="molecule type" value="Genomic_DNA"/>
</dbReference>
<keyword evidence="3" id="KW-1185">Reference proteome</keyword>
<dbReference type="GO" id="GO:0016787">
    <property type="term" value="F:hydrolase activity"/>
    <property type="evidence" value="ECO:0007669"/>
    <property type="project" value="UniProtKB-KW"/>
</dbReference>
<dbReference type="SUPFAM" id="SSF56281">
    <property type="entry name" value="Metallo-hydrolase/oxidoreductase"/>
    <property type="match status" value="1"/>
</dbReference>
<dbReference type="InterPro" id="IPR001279">
    <property type="entry name" value="Metallo-B-lactamas"/>
</dbReference>
<name>A0A4Q1D264_9BACT</name>
<proteinExistence type="predicted"/>
<evidence type="ECO:0000313" key="3">
    <source>
        <dbReference type="Proteomes" id="UP000290545"/>
    </source>
</evidence>